<gene>
    <name evidence="4" type="primary">rsbU_3</name>
    <name evidence="4" type="ORF">CA12_40850</name>
</gene>
<dbReference type="KEGG" id="acaf:CA12_40850"/>
<dbReference type="InterPro" id="IPR000700">
    <property type="entry name" value="PAS-assoc_C"/>
</dbReference>
<dbReference type="PANTHER" id="PTHR43156">
    <property type="entry name" value="STAGE II SPORULATION PROTEIN E-RELATED"/>
    <property type="match status" value="1"/>
</dbReference>
<dbReference type="InterPro" id="IPR052016">
    <property type="entry name" value="Bact_Sigma-Reg"/>
</dbReference>
<feature type="domain" description="PAS" evidence="2">
    <location>
        <begin position="157"/>
        <end position="227"/>
    </location>
</feature>
<dbReference type="SMART" id="SM00091">
    <property type="entry name" value="PAS"/>
    <property type="match status" value="3"/>
</dbReference>
<dbReference type="RefSeq" id="WP_165700891.1">
    <property type="nucleotide sequence ID" value="NZ_CP036265.1"/>
</dbReference>
<evidence type="ECO:0000313" key="4">
    <source>
        <dbReference type="EMBL" id="QDT17947.1"/>
    </source>
</evidence>
<dbReference type="InterPro" id="IPR000014">
    <property type="entry name" value="PAS"/>
</dbReference>
<dbReference type="GO" id="GO:0016791">
    <property type="term" value="F:phosphatase activity"/>
    <property type="evidence" value="ECO:0007669"/>
    <property type="project" value="TreeGrafter"/>
</dbReference>
<protein>
    <submittedName>
        <fullName evidence="4">Phosphoserine phosphatase RsbU</fullName>
        <ecNumber evidence="4">3.1.3.3</ecNumber>
    </submittedName>
</protein>
<dbReference type="InterPro" id="IPR035965">
    <property type="entry name" value="PAS-like_dom_sf"/>
</dbReference>
<dbReference type="EC" id="3.1.3.3" evidence="4"/>
<dbReference type="NCBIfam" id="TIGR00229">
    <property type="entry name" value="sensory_box"/>
    <property type="match status" value="3"/>
</dbReference>
<dbReference type="PROSITE" id="PS50112">
    <property type="entry name" value="PAS"/>
    <property type="match status" value="2"/>
</dbReference>
<reference evidence="4 5" key="1">
    <citation type="submission" date="2019-02" db="EMBL/GenBank/DDBJ databases">
        <title>Deep-cultivation of Planctomycetes and their phenomic and genomic characterization uncovers novel biology.</title>
        <authorList>
            <person name="Wiegand S."/>
            <person name="Jogler M."/>
            <person name="Boedeker C."/>
            <person name="Pinto D."/>
            <person name="Vollmers J."/>
            <person name="Rivas-Marin E."/>
            <person name="Kohn T."/>
            <person name="Peeters S.H."/>
            <person name="Heuer A."/>
            <person name="Rast P."/>
            <person name="Oberbeckmann S."/>
            <person name="Bunk B."/>
            <person name="Jeske O."/>
            <person name="Meyerdierks A."/>
            <person name="Storesund J.E."/>
            <person name="Kallscheuer N."/>
            <person name="Luecker S."/>
            <person name="Lage O.M."/>
            <person name="Pohl T."/>
            <person name="Merkel B.J."/>
            <person name="Hornburger P."/>
            <person name="Mueller R.-W."/>
            <person name="Bruemmer F."/>
            <person name="Labrenz M."/>
            <person name="Spormann A.M."/>
            <person name="Op den Camp H."/>
            <person name="Overmann J."/>
            <person name="Amann R."/>
            <person name="Jetten M.S.M."/>
            <person name="Mascher T."/>
            <person name="Medema M.H."/>
            <person name="Devos D.P."/>
            <person name="Kaster A.-K."/>
            <person name="Ovreas L."/>
            <person name="Rohde M."/>
            <person name="Galperin M.Y."/>
            <person name="Jogler C."/>
        </authorList>
    </citation>
    <scope>NUCLEOTIDE SEQUENCE [LARGE SCALE GENOMIC DNA]</scope>
    <source>
        <strain evidence="4 5">CA12</strain>
    </source>
</reference>
<proteinExistence type="predicted"/>
<keyword evidence="1 4" id="KW-0378">Hydrolase</keyword>
<dbReference type="PROSITE" id="PS50113">
    <property type="entry name" value="PAC"/>
    <property type="match status" value="1"/>
</dbReference>
<dbReference type="Pfam" id="PF08448">
    <property type="entry name" value="PAS_4"/>
    <property type="match status" value="3"/>
</dbReference>
<dbReference type="Gene3D" id="3.30.450.20">
    <property type="entry name" value="PAS domain"/>
    <property type="match status" value="3"/>
</dbReference>
<dbReference type="Proteomes" id="UP000318741">
    <property type="component" value="Chromosome"/>
</dbReference>
<organism evidence="4 5">
    <name type="scientific">Alienimonas californiensis</name>
    <dbReference type="NCBI Taxonomy" id="2527989"/>
    <lineage>
        <taxon>Bacteria</taxon>
        <taxon>Pseudomonadati</taxon>
        <taxon>Planctomycetota</taxon>
        <taxon>Planctomycetia</taxon>
        <taxon>Planctomycetales</taxon>
        <taxon>Planctomycetaceae</taxon>
        <taxon>Alienimonas</taxon>
    </lineage>
</organism>
<evidence type="ECO:0000313" key="5">
    <source>
        <dbReference type="Proteomes" id="UP000318741"/>
    </source>
</evidence>
<dbReference type="SUPFAM" id="SSF81606">
    <property type="entry name" value="PP2C-like"/>
    <property type="match status" value="1"/>
</dbReference>
<dbReference type="SMART" id="SM00331">
    <property type="entry name" value="PP2C_SIG"/>
    <property type="match status" value="1"/>
</dbReference>
<evidence type="ECO:0000259" key="3">
    <source>
        <dbReference type="PROSITE" id="PS50113"/>
    </source>
</evidence>
<feature type="domain" description="PAS" evidence="2">
    <location>
        <begin position="282"/>
        <end position="357"/>
    </location>
</feature>
<sequence length="648" mass="70265">MHDQLEAVADPVDSLFSASASISERELDGSALADAVLREAPVAVLVADREGVVRLATREIERRFGWAAGALEGRSIAELIPDRNVSRHRAFWSQFFEAPRPRTFPASAGLTALCRDGEELPIALRLAPLTVDGESLAVAVIEDVSDVQEEAAVSRRQDRTLLTFLNHSPAVIYLKDASGRYLMVNRQFLQIFGRTIEQVVGHGEEGIHPPEIAEQIRRNDRAALEGGNPVRFDETVEHTDGPRDYLSVKFPMRDSAGRIWGLGGISTDVTERNRAVAQAVQLGTRLEMILNSVGEGVYGLNLDGRITFANRAAATMLGCGVSDLEGRPHGEAVRHTRPNGVGYLPETCPILAVLRDGEPRSSDDCLLWRSLGNSFPAAYECAPLRTGGEVVGAVVTFRDLTRERERDRVRRELSAARAVQKRLYPSGPPRVPGLDVAGAVFPAEEACGDYYDFVLQPDGTLALAVGDVCGHGLGPALVMVEARAFLRAGLAPGRSPAEVLTRMERQISPDLGPLFLTLLLGVLDPQARTFDYAAAGHVGYHLPIGGPPVRLESTAPIVGLLPEPEVESGPTVRLSPGDLLLFPTDGLEETMNAEGEQFGPERILQTAAELRDRSAAEIVARLNEAGRRFREPQPQADDVTIVIVKVER</sequence>
<evidence type="ECO:0000259" key="2">
    <source>
        <dbReference type="PROSITE" id="PS50112"/>
    </source>
</evidence>
<dbReference type="AlphaFoldDB" id="A0A517PEZ8"/>
<name>A0A517PEZ8_9PLAN</name>
<dbReference type="InterPro" id="IPR036457">
    <property type="entry name" value="PPM-type-like_dom_sf"/>
</dbReference>
<dbReference type="Gene3D" id="3.60.40.10">
    <property type="entry name" value="PPM-type phosphatase domain"/>
    <property type="match status" value="1"/>
</dbReference>
<keyword evidence="5" id="KW-1185">Reference proteome</keyword>
<dbReference type="SUPFAM" id="SSF55785">
    <property type="entry name" value="PYP-like sensor domain (PAS domain)"/>
    <property type="match status" value="3"/>
</dbReference>
<dbReference type="PANTHER" id="PTHR43156:SF2">
    <property type="entry name" value="STAGE II SPORULATION PROTEIN E"/>
    <property type="match status" value="1"/>
</dbReference>
<dbReference type="Pfam" id="PF07228">
    <property type="entry name" value="SpoIIE"/>
    <property type="match status" value="1"/>
</dbReference>
<dbReference type="EMBL" id="CP036265">
    <property type="protein sequence ID" value="QDT17947.1"/>
    <property type="molecule type" value="Genomic_DNA"/>
</dbReference>
<dbReference type="CDD" id="cd00130">
    <property type="entry name" value="PAS"/>
    <property type="match status" value="3"/>
</dbReference>
<accession>A0A517PEZ8</accession>
<dbReference type="InterPro" id="IPR013656">
    <property type="entry name" value="PAS_4"/>
</dbReference>
<feature type="domain" description="PAC" evidence="3">
    <location>
        <begin position="230"/>
        <end position="281"/>
    </location>
</feature>
<dbReference type="InterPro" id="IPR001932">
    <property type="entry name" value="PPM-type_phosphatase-like_dom"/>
</dbReference>
<evidence type="ECO:0000256" key="1">
    <source>
        <dbReference type="ARBA" id="ARBA00022801"/>
    </source>
</evidence>